<evidence type="ECO:0000313" key="1">
    <source>
        <dbReference type="EMBL" id="MDT7830321.1"/>
    </source>
</evidence>
<accession>A0ABU3L9A0</accession>
<name>A0ABU3L9A0_9FLAO</name>
<dbReference type="EMBL" id="JAVTTP010000001">
    <property type="protein sequence ID" value="MDT7830321.1"/>
    <property type="molecule type" value="Genomic_DNA"/>
</dbReference>
<keyword evidence="2" id="KW-1185">Reference proteome</keyword>
<dbReference type="PROSITE" id="PS51257">
    <property type="entry name" value="PROKAR_LIPOPROTEIN"/>
    <property type="match status" value="1"/>
</dbReference>
<organism evidence="1 2">
    <name type="scientific">Pricia mediterranea</name>
    <dbReference type="NCBI Taxonomy" id="3076079"/>
    <lineage>
        <taxon>Bacteria</taxon>
        <taxon>Pseudomonadati</taxon>
        <taxon>Bacteroidota</taxon>
        <taxon>Flavobacteriia</taxon>
        <taxon>Flavobacteriales</taxon>
        <taxon>Flavobacteriaceae</taxon>
        <taxon>Pricia</taxon>
    </lineage>
</organism>
<proteinExistence type="predicted"/>
<dbReference type="Proteomes" id="UP001250656">
    <property type="component" value="Unassembled WGS sequence"/>
</dbReference>
<evidence type="ECO:0008006" key="3">
    <source>
        <dbReference type="Google" id="ProtNLM"/>
    </source>
</evidence>
<dbReference type="RefSeq" id="WP_314016568.1">
    <property type="nucleotide sequence ID" value="NZ_JAVTTP010000001.1"/>
</dbReference>
<gene>
    <name evidence="1" type="ORF">RQM65_16755</name>
</gene>
<protein>
    <recommendedName>
        <fullName evidence="3">Lipoprotein</fullName>
    </recommendedName>
</protein>
<reference evidence="1 2" key="1">
    <citation type="submission" date="2023-09" db="EMBL/GenBank/DDBJ databases">
        <title>Novel taxa isolated from Blanes Bay.</title>
        <authorList>
            <person name="Rey-Velasco X."/>
            <person name="Lucena T."/>
        </authorList>
    </citation>
    <scope>NUCLEOTIDE SEQUENCE [LARGE SCALE GENOMIC DNA]</scope>
    <source>
        <strain evidence="1 2">S334</strain>
    </source>
</reference>
<sequence length="377" mass="42154">MKAYALTCVLAAVVTFGCSKSENDIKADVEEQPKGDADYTLLVNTNGKFKATSVQGNSEKLSPNEKDSDFQEIAEPLLISEEGKVVTMYLKDSACSGEIIVHDFSQDTSTEKDVFTDLSACNLIPKAIVKGGNKVYIAYEKEINGQNKGFWVRAIEMSETETASEDIALTYRPEEMVFSNDKLFILGMDEEITDEHKLMVIDFASDKAITFKNLGYDARTILKNSQGNVVVGYDEMHVIYDSATMVSEQTNYLEGKAPNFFNSRLKHFDSNGKMYYAMTANAYSEYPKVPAIYDFDENLVKLYAFENFLTEAQRDHEFAIENTTVVHYDEANNMLLVGYKKSGENNAGGMLRIQLEPNPKLAGYLDVMGVPVTIFVN</sequence>
<evidence type="ECO:0000313" key="2">
    <source>
        <dbReference type="Proteomes" id="UP001250656"/>
    </source>
</evidence>
<comment type="caution">
    <text evidence="1">The sequence shown here is derived from an EMBL/GenBank/DDBJ whole genome shotgun (WGS) entry which is preliminary data.</text>
</comment>